<evidence type="ECO:0000313" key="3">
    <source>
        <dbReference type="EMBL" id="VAI85078.1"/>
    </source>
</evidence>
<comment type="similarity">
    <text evidence="1">Belongs to the PC-esterase family. TBL subfamily.</text>
</comment>
<dbReference type="PANTHER" id="PTHR32285:SF61">
    <property type="entry name" value="OS06G0272800 PROTEIN"/>
    <property type="match status" value="1"/>
</dbReference>
<dbReference type="GO" id="GO:0005794">
    <property type="term" value="C:Golgi apparatus"/>
    <property type="evidence" value="ECO:0007669"/>
    <property type="project" value="TreeGrafter"/>
</dbReference>
<evidence type="ECO:0000259" key="2">
    <source>
        <dbReference type="Pfam" id="PF13839"/>
    </source>
</evidence>
<dbReference type="GO" id="GO:0016413">
    <property type="term" value="F:O-acetyltransferase activity"/>
    <property type="evidence" value="ECO:0007669"/>
    <property type="project" value="InterPro"/>
</dbReference>
<organism evidence="3 4">
    <name type="scientific">Triticum turgidum subsp. durum</name>
    <name type="common">Durum wheat</name>
    <name type="synonym">Triticum durum</name>
    <dbReference type="NCBI Taxonomy" id="4567"/>
    <lineage>
        <taxon>Eukaryota</taxon>
        <taxon>Viridiplantae</taxon>
        <taxon>Streptophyta</taxon>
        <taxon>Embryophyta</taxon>
        <taxon>Tracheophyta</taxon>
        <taxon>Spermatophyta</taxon>
        <taxon>Magnoliopsida</taxon>
        <taxon>Liliopsida</taxon>
        <taxon>Poales</taxon>
        <taxon>Poaceae</taxon>
        <taxon>BOP clade</taxon>
        <taxon>Pooideae</taxon>
        <taxon>Triticodae</taxon>
        <taxon>Triticeae</taxon>
        <taxon>Triticinae</taxon>
        <taxon>Triticum</taxon>
    </lineage>
</organism>
<evidence type="ECO:0000256" key="1">
    <source>
        <dbReference type="ARBA" id="ARBA00007727"/>
    </source>
</evidence>
<accession>A0A9R1BYT3</accession>
<dbReference type="Pfam" id="PF13839">
    <property type="entry name" value="PC-Esterase"/>
    <property type="match status" value="1"/>
</dbReference>
<gene>
    <name evidence="3" type="ORF">TRITD_7Bv1G049000</name>
</gene>
<evidence type="ECO:0000313" key="4">
    <source>
        <dbReference type="Proteomes" id="UP000324705"/>
    </source>
</evidence>
<dbReference type="InterPro" id="IPR029962">
    <property type="entry name" value="TBL"/>
</dbReference>
<dbReference type="AlphaFoldDB" id="A0A9R1BYT3"/>
<keyword evidence="4" id="KW-1185">Reference proteome</keyword>
<dbReference type="EMBL" id="LT934124">
    <property type="protein sequence ID" value="VAI85078.1"/>
    <property type="molecule type" value="Genomic_DNA"/>
</dbReference>
<feature type="domain" description="Trichome birefringence-like C-terminal" evidence="2">
    <location>
        <begin position="3"/>
        <end position="83"/>
    </location>
</feature>
<protein>
    <recommendedName>
        <fullName evidence="2">Trichome birefringence-like C-terminal domain-containing protein</fullName>
    </recommendedName>
</protein>
<dbReference type="Gramene" id="TRITD7Bv1G049000.1">
    <property type="protein sequence ID" value="TRITD7Bv1G049000.1"/>
    <property type="gene ID" value="TRITD7Bv1G049000"/>
</dbReference>
<dbReference type="Proteomes" id="UP000324705">
    <property type="component" value="Chromosome 7B"/>
</dbReference>
<sequence length="92" mass="10578">MDEGQKEMRRIQVEEFAAAEAAARGKGVRMLLMHATEAMALRPDGHPSKYRLWEPEKFRVSRDCLHWCLPGAMDECNDMLMHMLIEDVSSTN</sequence>
<reference evidence="3 4" key="1">
    <citation type="submission" date="2017-09" db="EMBL/GenBank/DDBJ databases">
        <authorList>
            <consortium name="International Durum Wheat Genome Sequencing Consortium (IDWGSC)"/>
            <person name="Milanesi L."/>
        </authorList>
    </citation>
    <scope>NUCLEOTIDE SEQUENCE [LARGE SCALE GENOMIC DNA]</scope>
    <source>
        <strain evidence="4">cv. Svevo</strain>
    </source>
</reference>
<name>A0A9R1BYT3_TRITD</name>
<dbReference type="InterPro" id="IPR026057">
    <property type="entry name" value="TBL_C"/>
</dbReference>
<proteinExistence type="inferred from homology"/>
<dbReference type="PANTHER" id="PTHR32285">
    <property type="entry name" value="PROTEIN TRICHOME BIREFRINGENCE-LIKE 9-RELATED"/>
    <property type="match status" value="1"/>
</dbReference>